<evidence type="ECO:0000313" key="3">
    <source>
        <dbReference type="Proteomes" id="UP001164909"/>
    </source>
</evidence>
<dbReference type="EMBL" id="CP113865">
    <property type="protein sequence ID" value="WAM33845.1"/>
    <property type="molecule type" value="Genomic_DNA"/>
</dbReference>
<keyword evidence="3" id="KW-1185">Reference proteome</keyword>
<reference evidence="2" key="1">
    <citation type="submission" date="2022-12" db="EMBL/GenBank/DDBJ databases">
        <authorList>
            <person name="Bing R.G."/>
            <person name="Willard D.J."/>
            <person name="Manesh M.J.H."/>
            <person name="Laemthong T."/>
            <person name="Crosby J.R."/>
            <person name="Kelly R.M."/>
        </authorList>
    </citation>
    <scope>NUCLEOTIDE SEQUENCE</scope>
    <source>
        <strain evidence="2">DSM 8990</strain>
    </source>
</reference>
<organism evidence="2 3">
    <name type="scientific">Caldicellulosiruptor morganii</name>
    <dbReference type="NCBI Taxonomy" id="1387555"/>
    <lineage>
        <taxon>Bacteria</taxon>
        <taxon>Bacillati</taxon>
        <taxon>Bacillota</taxon>
        <taxon>Bacillota incertae sedis</taxon>
        <taxon>Caldicellulosiruptorales</taxon>
        <taxon>Caldicellulosiruptoraceae</taxon>
        <taxon>Caldicellulosiruptor</taxon>
    </lineage>
</organism>
<dbReference type="Proteomes" id="UP001164909">
    <property type="component" value="Chromosome"/>
</dbReference>
<dbReference type="Gene3D" id="1.10.10.60">
    <property type="entry name" value="Homeodomain-like"/>
    <property type="match status" value="1"/>
</dbReference>
<protein>
    <submittedName>
        <fullName evidence="2">Helix-turn-helix domain-containing protein</fullName>
    </submittedName>
</protein>
<feature type="domain" description="Transposase IS30-like HTH" evidence="1">
    <location>
        <begin position="15"/>
        <end position="51"/>
    </location>
</feature>
<evidence type="ECO:0000259" key="1">
    <source>
        <dbReference type="Pfam" id="PF13936"/>
    </source>
</evidence>
<dbReference type="Pfam" id="PF13936">
    <property type="entry name" value="HTH_38"/>
    <property type="match status" value="1"/>
</dbReference>
<dbReference type="InterPro" id="IPR025246">
    <property type="entry name" value="IS30-like_HTH"/>
</dbReference>
<evidence type="ECO:0000313" key="2">
    <source>
        <dbReference type="EMBL" id="WAM33845.1"/>
    </source>
</evidence>
<gene>
    <name evidence="2" type="ORF">OTK00_002394</name>
</gene>
<dbReference type="RefSeq" id="WP_241765427.1">
    <property type="nucleotide sequence ID" value="NZ_CP113865.1"/>
</dbReference>
<sequence>MACNNHSTKRRTFLKHLSKVERGIIQKLLKLGYCIREIAIESGRSASTISRNAKKT</sequence>
<accession>A0ABY7BMV0</accession>
<name>A0ABY7BMV0_9FIRM</name>
<proteinExistence type="predicted"/>